<proteinExistence type="predicted"/>
<comment type="caution">
    <text evidence="1">The sequence shown here is derived from an EMBL/GenBank/DDBJ whole genome shotgun (WGS) entry which is preliminary data.</text>
</comment>
<organism evidence="1 2">
    <name type="scientific">Eretmocerus hayati</name>
    <dbReference type="NCBI Taxonomy" id="131215"/>
    <lineage>
        <taxon>Eukaryota</taxon>
        <taxon>Metazoa</taxon>
        <taxon>Ecdysozoa</taxon>
        <taxon>Arthropoda</taxon>
        <taxon>Hexapoda</taxon>
        <taxon>Insecta</taxon>
        <taxon>Pterygota</taxon>
        <taxon>Neoptera</taxon>
        <taxon>Endopterygota</taxon>
        <taxon>Hymenoptera</taxon>
        <taxon>Apocrita</taxon>
        <taxon>Proctotrupomorpha</taxon>
        <taxon>Chalcidoidea</taxon>
        <taxon>Aphelinidae</taxon>
        <taxon>Aphelininae</taxon>
        <taxon>Eretmocerus</taxon>
    </lineage>
</organism>
<name>A0ACC2P095_9HYME</name>
<reference evidence="1" key="1">
    <citation type="submission" date="2023-04" db="EMBL/GenBank/DDBJ databases">
        <title>A chromosome-level genome assembly of the parasitoid wasp Eretmocerus hayati.</title>
        <authorList>
            <person name="Zhong Y."/>
            <person name="Liu S."/>
            <person name="Liu Y."/>
        </authorList>
    </citation>
    <scope>NUCLEOTIDE SEQUENCE</scope>
    <source>
        <strain evidence="1">ZJU_SS_LIU_2023</strain>
    </source>
</reference>
<accession>A0ACC2P095</accession>
<sequence length="148" mass="16467">RQVLSTLWLTIIIASINAANPNCGFGRKLLPGDQQYVTSPGFPQSYRGSRNCLWHFTSDTRVKLTCNYFNLPRSRGCDQDYLEILSGGRSGKYCGNGNFSKESSGQEMRITFYTTPNTPGGAFSCIAEAVEDRGCRCGWKKPESWSLT</sequence>
<evidence type="ECO:0000313" key="1">
    <source>
        <dbReference type="EMBL" id="KAJ8676754.1"/>
    </source>
</evidence>
<gene>
    <name evidence="1" type="ORF">QAD02_012541</name>
</gene>
<evidence type="ECO:0000313" key="2">
    <source>
        <dbReference type="Proteomes" id="UP001239111"/>
    </source>
</evidence>
<feature type="non-terminal residue" evidence="1">
    <location>
        <position position="148"/>
    </location>
</feature>
<feature type="non-terminal residue" evidence="1">
    <location>
        <position position="1"/>
    </location>
</feature>
<keyword evidence="2" id="KW-1185">Reference proteome</keyword>
<dbReference type="Proteomes" id="UP001239111">
    <property type="component" value="Chromosome 2"/>
</dbReference>
<dbReference type="EMBL" id="CM056742">
    <property type="protein sequence ID" value="KAJ8676754.1"/>
    <property type="molecule type" value="Genomic_DNA"/>
</dbReference>
<protein>
    <submittedName>
        <fullName evidence="1">Uncharacterized protein</fullName>
    </submittedName>
</protein>